<reference evidence="1" key="1">
    <citation type="submission" date="2020-09" db="EMBL/GenBank/DDBJ databases">
        <authorList>
            <person name="Kim M.K."/>
        </authorList>
    </citation>
    <scope>NUCLEOTIDE SEQUENCE</scope>
    <source>
        <strain evidence="1">BT702</strain>
    </source>
</reference>
<protein>
    <submittedName>
        <fullName evidence="1">Uncharacterized protein</fullName>
    </submittedName>
</protein>
<accession>A0A926Y1D5</accession>
<name>A0A926Y1D5_9BACT</name>
<dbReference type="Proteomes" id="UP000598820">
    <property type="component" value="Unassembled WGS sequence"/>
</dbReference>
<comment type="caution">
    <text evidence="1">The sequence shown here is derived from an EMBL/GenBank/DDBJ whole genome shotgun (WGS) entry which is preliminary data.</text>
</comment>
<dbReference type="EMBL" id="JACWZY010000003">
    <property type="protein sequence ID" value="MBD2700175.1"/>
    <property type="molecule type" value="Genomic_DNA"/>
</dbReference>
<gene>
    <name evidence="1" type="ORF">IC229_05980</name>
</gene>
<dbReference type="AlphaFoldDB" id="A0A926Y1D5"/>
<keyword evidence="2" id="KW-1185">Reference proteome</keyword>
<sequence length="65" mass="7297">MTAHTILATRSLRMEYSQISLANSYISRCDSPSKWAIVLGDNGRFWVLSNRDASILVKAGFEYAN</sequence>
<dbReference type="RefSeq" id="WP_190886027.1">
    <property type="nucleotide sequence ID" value="NZ_JACWZY010000003.1"/>
</dbReference>
<organism evidence="1 2">
    <name type="scientific">Spirosoma profusum</name>
    <dbReference type="NCBI Taxonomy" id="2771354"/>
    <lineage>
        <taxon>Bacteria</taxon>
        <taxon>Pseudomonadati</taxon>
        <taxon>Bacteroidota</taxon>
        <taxon>Cytophagia</taxon>
        <taxon>Cytophagales</taxon>
        <taxon>Cytophagaceae</taxon>
        <taxon>Spirosoma</taxon>
    </lineage>
</organism>
<evidence type="ECO:0000313" key="1">
    <source>
        <dbReference type="EMBL" id="MBD2700175.1"/>
    </source>
</evidence>
<proteinExistence type="predicted"/>
<evidence type="ECO:0000313" key="2">
    <source>
        <dbReference type="Proteomes" id="UP000598820"/>
    </source>
</evidence>